<name>A0ABV1J1X7_9FIRM</name>
<accession>A0ABV1J1X7</accession>
<feature type="region of interest" description="Disordered" evidence="2">
    <location>
        <begin position="392"/>
        <end position="421"/>
    </location>
</feature>
<dbReference type="RefSeq" id="WP_019107800.1">
    <property type="nucleotide sequence ID" value="NZ_CABKRY010000002.1"/>
</dbReference>
<organism evidence="4 5">
    <name type="scientific">Peptoniphilus senegalensis</name>
    <dbReference type="NCBI Taxonomy" id="1465757"/>
    <lineage>
        <taxon>Bacteria</taxon>
        <taxon>Bacillati</taxon>
        <taxon>Bacillota</taxon>
        <taxon>Tissierellia</taxon>
        <taxon>Tissierellales</taxon>
        <taxon>Peptoniphilaceae</taxon>
        <taxon>Peptoniphilus</taxon>
    </lineage>
</organism>
<evidence type="ECO:0000256" key="3">
    <source>
        <dbReference type="SAM" id="SignalP"/>
    </source>
</evidence>
<evidence type="ECO:0000256" key="1">
    <source>
        <dbReference type="SAM" id="Coils"/>
    </source>
</evidence>
<feature type="coiled-coil region" evidence="1">
    <location>
        <begin position="328"/>
        <end position="370"/>
    </location>
</feature>
<evidence type="ECO:0000256" key="2">
    <source>
        <dbReference type="SAM" id="MobiDB-lite"/>
    </source>
</evidence>
<feature type="region of interest" description="Disordered" evidence="2">
    <location>
        <begin position="64"/>
        <end position="87"/>
    </location>
</feature>
<evidence type="ECO:0000313" key="5">
    <source>
        <dbReference type="Proteomes" id="UP001491691"/>
    </source>
</evidence>
<keyword evidence="5" id="KW-1185">Reference proteome</keyword>
<evidence type="ECO:0008006" key="6">
    <source>
        <dbReference type="Google" id="ProtNLM"/>
    </source>
</evidence>
<protein>
    <recommendedName>
        <fullName evidence="6">Copper amine oxidase N-terminal domain</fullName>
    </recommendedName>
</protein>
<dbReference type="Proteomes" id="UP001491691">
    <property type="component" value="Unassembled WGS sequence"/>
</dbReference>
<dbReference type="EMBL" id="JBBNPP010000013">
    <property type="protein sequence ID" value="MEQ3347149.1"/>
    <property type="molecule type" value="Genomic_DNA"/>
</dbReference>
<dbReference type="Gene3D" id="1.20.5.420">
    <property type="entry name" value="Immunoglobulin FC, subunit C"/>
    <property type="match status" value="2"/>
</dbReference>
<keyword evidence="3" id="KW-0732">Signal</keyword>
<feature type="signal peptide" evidence="3">
    <location>
        <begin position="1"/>
        <end position="24"/>
    </location>
</feature>
<feature type="coiled-coil region" evidence="1">
    <location>
        <begin position="126"/>
        <end position="160"/>
    </location>
</feature>
<reference evidence="4 5" key="1">
    <citation type="submission" date="2024-04" db="EMBL/GenBank/DDBJ databases">
        <title>Human intestinal bacterial collection.</title>
        <authorList>
            <person name="Pauvert C."/>
            <person name="Hitch T.C.A."/>
            <person name="Clavel T."/>
        </authorList>
    </citation>
    <scope>NUCLEOTIDE SEQUENCE [LARGE SCALE GENOMIC DNA]</scope>
    <source>
        <strain evidence="4 5">CLA-SR-H019</strain>
    </source>
</reference>
<dbReference type="InterPro" id="IPR009063">
    <property type="entry name" value="Ig/albumin-bd_sf"/>
</dbReference>
<gene>
    <name evidence="4" type="ORF">AAA073_06860</name>
</gene>
<dbReference type="Pfam" id="PF07554">
    <property type="entry name" value="FIVAR"/>
    <property type="match status" value="2"/>
</dbReference>
<feature type="chain" id="PRO_5047182697" description="Copper amine oxidase N-terminal domain" evidence="3">
    <location>
        <begin position="25"/>
        <end position="421"/>
    </location>
</feature>
<proteinExistence type="predicted"/>
<comment type="caution">
    <text evidence="4">The sequence shown here is derived from an EMBL/GenBank/DDBJ whole genome shotgun (WGS) entry which is preliminary data.</text>
</comment>
<sequence>MNKKITSLSLAGIMLLSTASPVFAAPAGNAEVKQPNKIEEAIKKGEEKMAEAKEAGKEMAKDAKEAMTDAKEKVEEKAKEVKKDMASKEETIKALKDEMAMESKIRASEAFKNAKEEAITNYENAIAASKSIVDDEKAELEQIKNALMNLTEAKEKLGYKEEMKDAKKEEVKSMDVKATNQKVKLDGKDVVIYGYNIEGYNYFKLRDLAAVLKDSKAKFGVEYKDAMVTLTKGADYKVAETDQKEVKAMSKGMLTNDKVMVGDKALTATAYKVDDSNYYKLRDLGEALGFGVDFDKATNTILLMSDKDAKAEEKVAPKVEEVKASLEKEIAKEKAVRESEEFKNAKEDVVTNYENAIAAAKSILADKEAKPEQIENALKALVEAHEKLGLKADAKVEEKADKKEMKEEKKDDMKKEVKETK</sequence>
<keyword evidence="1" id="KW-0175">Coiled coil</keyword>
<evidence type="ECO:0000313" key="4">
    <source>
        <dbReference type="EMBL" id="MEQ3347149.1"/>
    </source>
</evidence>
<dbReference type="SUPFAM" id="SSF46997">
    <property type="entry name" value="Bacterial immunoglobulin/albumin-binding domains"/>
    <property type="match status" value="2"/>
</dbReference>